<dbReference type="SMART" id="SM00409">
    <property type="entry name" value="IG"/>
    <property type="match status" value="1"/>
</dbReference>
<proteinExistence type="predicted"/>
<dbReference type="Gene3D" id="2.60.40.10">
    <property type="entry name" value="Immunoglobulins"/>
    <property type="match status" value="1"/>
</dbReference>
<reference evidence="6" key="1">
    <citation type="submission" date="2018-12" db="EMBL/GenBank/DDBJ databases">
        <authorList>
            <person name="Yazar S."/>
        </authorList>
    </citation>
    <scope>NUCLEOTIDE SEQUENCE [LARGE SCALE GENOMIC DNA]</scope>
</reference>
<accession>A0A4X2LDZ9</accession>
<evidence type="ECO:0000256" key="2">
    <source>
        <dbReference type="ARBA" id="ARBA00022859"/>
    </source>
</evidence>
<dbReference type="Ensembl" id="ENSVURT00010025231.1">
    <property type="protein sequence ID" value="ENSVURP00010022168.1"/>
    <property type="gene ID" value="ENSVURG00010016981.1"/>
</dbReference>
<organism evidence="5 6">
    <name type="scientific">Vombatus ursinus</name>
    <name type="common">Common wombat</name>
    <dbReference type="NCBI Taxonomy" id="29139"/>
    <lineage>
        <taxon>Eukaryota</taxon>
        <taxon>Metazoa</taxon>
        <taxon>Chordata</taxon>
        <taxon>Craniata</taxon>
        <taxon>Vertebrata</taxon>
        <taxon>Euteleostomi</taxon>
        <taxon>Mammalia</taxon>
        <taxon>Metatheria</taxon>
        <taxon>Diprotodontia</taxon>
        <taxon>Vombatidae</taxon>
        <taxon>Vombatus</taxon>
    </lineage>
</organism>
<evidence type="ECO:0000259" key="4">
    <source>
        <dbReference type="PROSITE" id="PS50835"/>
    </source>
</evidence>
<dbReference type="PANTHER" id="PTHR23268:SF28">
    <property type="entry name" value="T CELL RECEPTOR BETA VARIABLE 19"/>
    <property type="match status" value="1"/>
</dbReference>
<dbReference type="SUPFAM" id="SSF48726">
    <property type="entry name" value="Immunoglobulin"/>
    <property type="match status" value="1"/>
</dbReference>
<evidence type="ECO:0000256" key="1">
    <source>
        <dbReference type="ARBA" id="ARBA00022729"/>
    </source>
</evidence>
<dbReference type="InterPro" id="IPR003599">
    <property type="entry name" value="Ig_sub"/>
</dbReference>
<dbReference type="Pfam" id="PF07686">
    <property type="entry name" value="V-set"/>
    <property type="match status" value="1"/>
</dbReference>
<evidence type="ECO:0000313" key="5">
    <source>
        <dbReference type="Ensembl" id="ENSVURP00010022168.1"/>
    </source>
</evidence>
<feature type="chain" id="PRO_5021426895" description="Ig-like domain-containing protein" evidence="3">
    <location>
        <begin position="22"/>
        <end position="140"/>
    </location>
</feature>
<reference evidence="5" key="2">
    <citation type="submission" date="2025-08" db="UniProtKB">
        <authorList>
            <consortium name="Ensembl"/>
        </authorList>
    </citation>
    <scope>IDENTIFICATION</scope>
</reference>
<feature type="signal peptide" evidence="3">
    <location>
        <begin position="1"/>
        <end position="21"/>
    </location>
</feature>
<dbReference type="PANTHER" id="PTHR23268">
    <property type="entry name" value="T-CELL RECEPTOR BETA CHAIN"/>
    <property type="match status" value="1"/>
</dbReference>
<reference evidence="5" key="3">
    <citation type="submission" date="2025-09" db="UniProtKB">
        <authorList>
            <consortium name="Ensembl"/>
        </authorList>
    </citation>
    <scope>IDENTIFICATION</scope>
</reference>
<keyword evidence="6" id="KW-1185">Reference proteome</keyword>
<dbReference type="GO" id="GO:0005886">
    <property type="term" value="C:plasma membrane"/>
    <property type="evidence" value="ECO:0007669"/>
    <property type="project" value="TreeGrafter"/>
</dbReference>
<feature type="domain" description="Ig-like" evidence="4">
    <location>
        <begin position="24"/>
        <end position="127"/>
    </location>
</feature>
<dbReference type="OMA" id="HYSYGVQ"/>
<dbReference type="GO" id="GO:0007166">
    <property type="term" value="P:cell surface receptor signaling pathway"/>
    <property type="evidence" value="ECO:0007669"/>
    <property type="project" value="TreeGrafter"/>
</dbReference>
<dbReference type="AlphaFoldDB" id="A0A4X2LDZ9"/>
<dbReference type="PROSITE" id="PS50835">
    <property type="entry name" value="IG_LIKE"/>
    <property type="match status" value="1"/>
</dbReference>
<evidence type="ECO:0000313" key="6">
    <source>
        <dbReference type="Proteomes" id="UP000314987"/>
    </source>
</evidence>
<protein>
    <recommendedName>
        <fullName evidence="4">Ig-like domain-containing protein</fullName>
    </recommendedName>
</protein>
<dbReference type="GeneTree" id="ENSGT00940000162480"/>
<dbReference type="GO" id="GO:0002376">
    <property type="term" value="P:immune system process"/>
    <property type="evidence" value="ECO:0007669"/>
    <property type="project" value="UniProtKB-KW"/>
</dbReference>
<sequence>MSTKLFWSVIIYFLGTGPMDAKNARITQSPRHIVTRMGQKVTLRCEQNLGHNYMYWYRQDLGQGLQLIYYSTSEKNFQEGDIPEGYNAAREKPELFSLTLPSSRINQTSLYLCASSRDTVRQSQFLSVHKPSSACTILKC</sequence>
<keyword evidence="1 3" id="KW-0732">Signal</keyword>
<name>A0A4X2LDZ9_VOMUR</name>
<keyword evidence="2" id="KW-0391">Immunity</keyword>
<dbReference type="InterPro" id="IPR007110">
    <property type="entry name" value="Ig-like_dom"/>
</dbReference>
<dbReference type="InterPro" id="IPR013106">
    <property type="entry name" value="Ig_V-set"/>
</dbReference>
<evidence type="ECO:0000256" key="3">
    <source>
        <dbReference type="SAM" id="SignalP"/>
    </source>
</evidence>
<dbReference type="InterPro" id="IPR050413">
    <property type="entry name" value="TCR_beta_variable"/>
</dbReference>
<dbReference type="STRING" id="29139.ENSVURP00010022168"/>
<dbReference type="InterPro" id="IPR036179">
    <property type="entry name" value="Ig-like_dom_sf"/>
</dbReference>
<dbReference type="InterPro" id="IPR013783">
    <property type="entry name" value="Ig-like_fold"/>
</dbReference>
<dbReference type="Proteomes" id="UP000314987">
    <property type="component" value="Unassembled WGS sequence"/>
</dbReference>